<keyword evidence="9" id="KW-1135">Mitochondrion nucleoid</keyword>
<feature type="domain" description="AAA+ ATPase" evidence="14">
    <location>
        <begin position="920"/>
        <end position="1053"/>
    </location>
</feature>
<feature type="compositionally biased region" description="Low complexity" evidence="11">
    <location>
        <begin position="56"/>
        <end position="67"/>
    </location>
</feature>
<dbReference type="GO" id="GO:0007005">
    <property type="term" value="P:mitochondrion organization"/>
    <property type="evidence" value="ECO:0007669"/>
    <property type="project" value="TreeGrafter"/>
</dbReference>
<dbReference type="PANTHER" id="PTHR23075:SF0">
    <property type="entry name" value="ATPASE FAMILY AAA DOMAIN-CONTAINING PROTEIN 3"/>
    <property type="match status" value="1"/>
</dbReference>
<dbReference type="Gene3D" id="3.40.50.300">
    <property type="entry name" value="P-loop containing nucleotide triphosphate hydrolases"/>
    <property type="match status" value="1"/>
</dbReference>
<keyword evidence="4" id="KW-0999">Mitochondrion inner membrane</keyword>
<evidence type="ECO:0000256" key="10">
    <source>
        <dbReference type="SAM" id="Coils"/>
    </source>
</evidence>
<dbReference type="OrthoDB" id="199596at2759"/>
<dbReference type="InterPro" id="IPR003959">
    <property type="entry name" value="ATPase_AAA_core"/>
</dbReference>
<feature type="region of interest" description="Disordered" evidence="11">
    <location>
        <begin position="286"/>
        <end position="322"/>
    </location>
</feature>
<evidence type="ECO:0000256" key="3">
    <source>
        <dbReference type="ARBA" id="ARBA00022741"/>
    </source>
</evidence>
<dbReference type="InterPro" id="IPR021911">
    <property type="entry name" value="ATAD3_N"/>
</dbReference>
<feature type="region of interest" description="Disordered" evidence="11">
    <location>
        <begin position="364"/>
        <end position="389"/>
    </location>
</feature>
<evidence type="ECO:0000256" key="8">
    <source>
        <dbReference type="ARBA" id="ARBA00023136"/>
    </source>
</evidence>
<keyword evidence="13" id="KW-0732">Signal</keyword>
<dbReference type="EMBL" id="CAKKNE010000004">
    <property type="protein sequence ID" value="CAH0373806.1"/>
    <property type="molecule type" value="Genomic_DNA"/>
</dbReference>
<keyword evidence="12" id="KW-1133">Transmembrane helix</keyword>
<accession>A0A8J2SN09</accession>
<dbReference type="GO" id="GO:0005743">
    <property type="term" value="C:mitochondrial inner membrane"/>
    <property type="evidence" value="ECO:0007669"/>
    <property type="project" value="UniProtKB-SubCell"/>
</dbReference>
<dbReference type="Proteomes" id="UP000789595">
    <property type="component" value="Unassembled WGS sequence"/>
</dbReference>
<keyword evidence="5" id="KW-0067">ATP-binding</keyword>
<keyword evidence="7" id="KW-0496">Mitochondrion</keyword>
<feature type="compositionally biased region" description="Basic and acidic residues" evidence="11">
    <location>
        <begin position="286"/>
        <end position="302"/>
    </location>
</feature>
<feature type="transmembrane region" description="Helical" evidence="12">
    <location>
        <begin position="777"/>
        <end position="797"/>
    </location>
</feature>
<feature type="region of interest" description="Disordered" evidence="11">
    <location>
        <begin position="195"/>
        <end position="216"/>
    </location>
</feature>
<proteinExistence type="predicted"/>
<dbReference type="InterPro" id="IPR003593">
    <property type="entry name" value="AAA+_ATPase"/>
</dbReference>
<evidence type="ECO:0000256" key="5">
    <source>
        <dbReference type="ARBA" id="ARBA00022840"/>
    </source>
</evidence>
<evidence type="ECO:0000256" key="9">
    <source>
        <dbReference type="ARBA" id="ARBA00023271"/>
    </source>
</evidence>
<feature type="compositionally biased region" description="Basic and acidic residues" evidence="11">
    <location>
        <begin position="131"/>
        <end position="165"/>
    </location>
</feature>
<evidence type="ECO:0000259" key="14">
    <source>
        <dbReference type="SMART" id="SM00382"/>
    </source>
</evidence>
<dbReference type="AlphaFoldDB" id="A0A8J2SN09"/>
<feature type="signal peptide" evidence="13">
    <location>
        <begin position="1"/>
        <end position="17"/>
    </location>
</feature>
<evidence type="ECO:0000256" key="2">
    <source>
        <dbReference type="ARBA" id="ARBA00004436"/>
    </source>
</evidence>
<comment type="caution">
    <text evidence="15">The sequence shown here is derived from an EMBL/GenBank/DDBJ whole genome shotgun (WGS) entry which is preliminary data.</text>
</comment>
<evidence type="ECO:0000313" key="15">
    <source>
        <dbReference type="EMBL" id="CAH0373806.1"/>
    </source>
</evidence>
<evidence type="ECO:0000313" key="16">
    <source>
        <dbReference type="Proteomes" id="UP000789595"/>
    </source>
</evidence>
<feature type="transmembrane region" description="Helical" evidence="12">
    <location>
        <begin position="689"/>
        <end position="707"/>
    </location>
</feature>
<feature type="coiled-coil region" evidence="10">
    <location>
        <begin position="615"/>
        <end position="644"/>
    </location>
</feature>
<dbReference type="GO" id="GO:0016887">
    <property type="term" value="F:ATP hydrolysis activity"/>
    <property type="evidence" value="ECO:0007669"/>
    <property type="project" value="InterPro"/>
</dbReference>
<protein>
    <recommendedName>
        <fullName evidence="14">AAA+ ATPase domain-containing protein</fullName>
    </recommendedName>
</protein>
<dbReference type="GO" id="GO:0005524">
    <property type="term" value="F:ATP binding"/>
    <property type="evidence" value="ECO:0007669"/>
    <property type="project" value="UniProtKB-KW"/>
</dbReference>
<keyword evidence="12" id="KW-0812">Transmembrane</keyword>
<feature type="region of interest" description="Disordered" evidence="11">
    <location>
        <begin position="1167"/>
        <end position="1194"/>
    </location>
</feature>
<sequence>MARRLLLFLAALQAVGADLDAARAAAERARNRAGGGASSTAARAAAARARLEALRKPAAAAPATPEAAKPEAEPAPAEPDESARLAAEQAERDQAARAAEAAAADRAAAEAAAQQQAAADAAAAAEADRIATQKAAADRAAAEADAAARAHEAAEADTQSAREAEAQAAAQTAAGEAAALREAELQRAQLQLEDDAKAKAQEALKEREAKAAAIRAKEAQQAQEAAQEAADRAIEQAEATRLRLEEEERAREEALRVQIEREANALVEAEARRLEQAKVQLLEDEKRAAERREADAIERQKAAEAAAASRREASERDAAAAAAKREMREAALAEEAARLAELEEVKRREALLEAEQAQMRLEREEAARARAREQATDKQGGKAPPDIYKDVEDVDTSELLDVISKIPLRVYELEKDTMEGRRRFGVIGEEVEQLVPDAVRVGRRAFSQGPKKPPVFVDDVAIVDDPVLFMHGVGAVQRLWEKQEHLRDTTRFLSHRANETASRFAALDDRLHLEPRELDEERLIEARKDHEKFRENEELLDKEAVNEKKASLQRQKLENATLRVEDAAARDRSKAEDLAARDRHAEKLRLQEQSVRDQEEVRRKTDEALLKQRLEDEVKIEALRKEAELARVKAEEEARAAAKRANEDIHLRAMRAKAAEDRKKVLEAVQLVAQYAGRGAATLLDDPKLLMTLVGAIVALVGGGHFAREAAILTRSLAEAYLGRPRLVRETSRRYFGKSTTALKVVLRLLFYPVFWVGRMPSHMIFLRHRMVDLKLWLVYGCIVAYYSICFMLGEMYQSIKHQGKKLALLIERRKLAKKTRRQLTREDAEFFRDVKKMRSDEYAKACRARAKTHDDERRAVQASRNEIHQKNLAMEREALQRERRKEAAFLDGVVLPDELRQRVLQLAIATRNAKANRAPFRHMLLHGPPGTGKTLVAKRLAKASGLEYALMSGGDVGPLGSDGVTALHTLFRWARTSETGVLVFIDEAEAFLASRSRAKLTEHMRNALNAFLYQTGSPTTSFVLVLATNRAEDLDEAVLDRVDETLYFGLPAFAARDKLVRLYYDVYCASLIERKRHFLKKIWDAVRRAPASLKVTKDVTPALLGEVARDTDDFSGREIEKLFVAVQSAAYGRDGRLDANTITTAVAVKRGEHDRKNAMNAADSTLRSSAVDAAMNSPRANSRDGKQRSPRRR</sequence>
<evidence type="ECO:0000256" key="4">
    <source>
        <dbReference type="ARBA" id="ARBA00022792"/>
    </source>
</evidence>
<feature type="compositionally biased region" description="Basic and acidic residues" evidence="11">
    <location>
        <begin position="309"/>
        <end position="322"/>
    </location>
</feature>
<dbReference type="Pfam" id="PF12037">
    <property type="entry name" value="ATAD3_N"/>
    <property type="match status" value="1"/>
</dbReference>
<evidence type="ECO:0000256" key="1">
    <source>
        <dbReference type="ARBA" id="ARBA00004273"/>
    </source>
</evidence>
<organism evidence="15 16">
    <name type="scientific">Pelagomonas calceolata</name>
    <dbReference type="NCBI Taxonomy" id="35677"/>
    <lineage>
        <taxon>Eukaryota</taxon>
        <taxon>Sar</taxon>
        <taxon>Stramenopiles</taxon>
        <taxon>Ochrophyta</taxon>
        <taxon>Pelagophyceae</taxon>
        <taxon>Pelagomonadales</taxon>
        <taxon>Pelagomonadaceae</taxon>
        <taxon>Pelagomonas</taxon>
    </lineage>
</organism>
<dbReference type="GO" id="GO:0042645">
    <property type="term" value="C:mitochondrial nucleoid"/>
    <property type="evidence" value="ECO:0007669"/>
    <property type="project" value="UniProtKB-SubCell"/>
</dbReference>
<feature type="chain" id="PRO_5035185412" description="AAA+ ATPase domain-containing protein" evidence="13">
    <location>
        <begin position="18"/>
        <end position="1194"/>
    </location>
</feature>
<gene>
    <name evidence="15" type="ORF">PECAL_4P10460</name>
</gene>
<dbReference type="SMART" id="SM00382">
    <property type="entry name" value="AAA"/>
    <property type="match status" value="1"/>
</dbReference>
<keyword evidence="16" id="KW-1185">Reference proteome</keyword>
<evidence type="ECO:0000256" key="6">
    <source>
        <dbReference type="ARBA" id="ARBA00023054"/>
    </source>
</evidence>
<keyword evidence="6 10" id="KW-0175">Coiled coil</keyword>
<comment type="subcellular location">
    <subcellularLocation>
        <location evidence="1">Mitochondrion inner membrane</location>
    </subcellularLocation>
    <subcellularLocation>
        <location evidence="2">Mitochondrion matrix</location>
        <location evidence="2">Mitochondrion nucleoid</location>
    </subcellularLocation>
</comment>
<keyword evidence="8 12" id="KW-0472">Membrane</keyword>
<dbReference type="SUPFAM" id="SSF52540">
    <property type="entry name" value="P-loop containing nucleoside triphosphate hydrolases"/>
    <property type="match status" value="1"/>
</dbReference>
<dbReference type="PANTHER" id="PTHR23075">
    <property type="entry name" value="PUTATIVE ATP-ASE"/>
    <property type="match status" value="1"/>
</dbReference>
<evidence type="ECO:0000256" key="11">
    <source>
        <dbReference type="SAM" id="MobiDB-lite"/>
    </source>
</evidence>
<keyword evidence="3" id="KW-0547">Nucleotide-binding</keyword>
<dbReference type="GO" id="GO:0008270">
    <property type="term" value="F:zinc ion binding"/>
    <property type="evidence" value="ECO:0007669"/>
    <property type="project" value="TreeGrafter"/>
</dbReference>
<evidence type="ECO:0000256" key="7">
    <source>
        <dbReference type="ARBA" id="ARBA00023128"/>
    </source>
</evidence>
<feature type="region of interest" description="Disordered" evidence="11">
    <location>
        <begin position="131"/>
        <end position="179"/>
    </location>
</feature>
<reference evidence="15" key="1">
    <citation type="submission" date="2021-11" db="EMBL/GenBank/DDBJ databases">
        <authorList>
            <consortium name="Genoscope - CEA"/>
            <person name="William W."/>
        </authorList>
    </citation>
    <scope>NUCLEOTIDE SEQUENCE</scope>
</reference>
<feature type="compositionally biased region" description="Low complexity" evidence="11">
    <location>
        <begin position="166"/>
        <end position="178"/>
    </location>
</feature>
<dbReference type="Pfam" id="PF00004">
    <property type="entry name" value="AAA"/>
    <property type="match status" value="1"/>
</dbReference>
<dbReference type="InterPro" id="IPR027417">
    <property type="entry name" value="P-loop_NTPase"/>
</dbReference>
<evidence type="ECO:0000256" key="13">
    <source>
        <dbReference type="SAM" id="SignalP"/>
    </source>
</evidence>
<name>A0A8J2SN09_9STRA</name>
<evidence type="ECO:0000256" key="12">
    <source>
        <dbReference type="SAM" id="Phobius"/>
    </source>
</evidence>
<feature type="region of interest" description="Disordered" evidence="11">
    <location>
        <begin position="53"/>
        <end position="102"/>
    </location>
</feature>
<feature type="compositionally biased region" description="Basic and acidic residues" evidence="11">
    <location>
        <begin position="364"/>
        <end position="380"/>
    </location>
</feature>